<reference evidence="3" key="1">
    <citation type="submission" date="2020-10" db="EMBL/GenBank/DDBJ databases">
        <authorList>
            <person name="Kusch S."/>
        </authorList>
    </citation>
    <scope>NUCLEOTIDE SEQUENCE</scope>
    <source>
        <strain evidence="3">SwB9</strain>
    </source>
</reference>
<evidence type="ECO:0000256" key="2">
    <source>
        <dbReference type="SAM" id="SignalP"/>
    </source>
</evidence>
<keyword evidence="1" id="KW-0472">Membrane</keyword>
<feature type="transmembrane region" description="Helical" evidence="1">
    <location>
        <begin position="31"/>
        <end position="50"/>
    </location>
</feature>
<feature type="chain" id="PRO_5034997652" evidence="2">
    <location>
        <begin position="18"/>
        <end position="180"/>
    </location>
</feature>
<comment type="caution">
    <text evidence="3">The sequence shown here is derived from an EMBL/GenBank/DDBJ whole genome shotgun (WGS) entry which is preliminary data.</text>
</comment>
<feature type="transmembrane region" description="Helical" evidence="1">
    <location>
        <begin position="86"/>
        <end position="103"/>
    </location>
</feature>
<sequence length="180" mass="19337">MWSVVFTWIILIGAVVSQIFGAPPYSMSTTAVRNLAGIAPLIGSTIGMLTGGWSCDRVAGYLALRNRAFVAMAIGGFGLGAAIDRGLSPVTCGVFIAILNFAVGQRCGEVFGLAMIIKSAFAFGLIFVFNGYYSAAGPLIFFSTFTADPRCHADDNSDVCLRKENMSMGRYNEYINVRWT</sequence>
<dbReference type="OrthoDB" id="10249920at2759"/>
<gene>
    <name evidence="3" type="ORF">SCLTRI_LOCUS7133</name>
</gene>
<proteinExistence type="predicted"/>
<keyword evidence="4" id="KW-1185">Reference proteome</keyword>
<organism evidence="3 4">
    <name type="scientific">Sclerotinia trifoliorum</name>
    <dbReference type="NCBI Taxonomy" id="28548"/>
    <lineage>
        <taxon>Eukaryota</taxon>
        <taxon>Fungi</taxon>
        <taxon>Dikarya</taxon>
        <taxon>Ascomycota</taxon>
        <taxon>Pezizomycotina</taxon>
        <taxon>Leotiomycetes</taxon>
        <taxon>Helotiales</taxon>
        <taxon>Sclerotiniaceae</taxon>
        <taxon>Sclerotinia</taxon>
    </lineage>
</organism>
<keyword evidence="1" id="KW-1133">Transmembrane helix</keyword>
<dbReference type="EMBL" id="CAJHIA010000025">
    <property type="protein sequence ID" value="CAD6447341.1"/>
    <property type="molecule type" value="Genomic_DNA"/>
</dbReference>
<evidence type="ECO:0000256" key="1">
    <source>
        <dbReference type="SAM" id="Phobius"/>
    </source>
</evidence>
<accession>A0A8H2ZSW3</accession>
<feature type="signal peptide" evidence="2">
    <location>
        <begin position="1"/>
        <end position="17"/>
    </location>
</feature>
<evidence type="ECO:0000313" key="3">
    <source>
        <dbReference type="EMBL" id="CAD6447341.1"/>
    </source>
</evidence>
<name>A0A8H2ZSW3_9HELO</name>
<feature type="transmembrane region" description="Helical" evidence="1">
    <location>
        <begin position="62"/>
        <end position="80"/>
    </location>
</feature>
<keyword evidence="1" id="KW-0812">Transmembrane</keyword>
<feature type="transmembrane region" description="Helical" evidence="1">
    <location>
        <begin position="110"/>
        <end position="133"/>
    </location>
</feature>
<dbReference type="Proteomes" id="UP000624404">
    <property type="component" value="Unassembled WGS sequence"/>
</dbReference>
<evidence type="ECO:0000313" key="4">
    <source>
        <dbReference type="Proteomes" id="UP000624404"/>
    </source>
</evidence>
<protein>
    <submittedName>
        <fullName evidence="3">D0a6747b-f890-49a7-bdcd-d8d7fae8ca31</fullName>
    </submittedName>
</protein>
<keyword evidence="2" id="KW-0732">Signal</keyword>
<dbReference type="AlphaFoldDB" id="A0A8H2ZSW3"/>